<reference evidence="2" key="1">
    <citation type="submission" date="2017-09" db="EMBL/GenBank/DDBJ databases">
        <authorList>
            <person name="Varghese N."/>
            <person name="Submissions S."/>
        </authorList>
    </citation>
    <scope>NUCLEOTIDE SEQUENCE [LARGE SCALE GENOMIC DNA]</scope>
    <source>
        <strain evidence="2">CGMCC 1.12803</strain>
    </source>
</reference>
<dbReference type="AlphaFoldDB" id="A0A285ZZX2"/>
<keyword evidence="2" id="KW-1185">Reference proteome</keyword>
<name>A0A285ZZX2_9SPHI</name>
<evidence type="ECO:0000313" key="2">
    <source>
        <dbReference type="Proteomes" id="UP000219281"/>
    </source>
</evidence>
<dbReference type="OrthoDB" id="1348500at2"/>
<dbReference type="RefSeq" id="WP_097131724.1">
    <property type="nucleotide sequence ID" value="NZ_OCMT01000002.1"/>
</dbReference>
<organism evidence="1 2">
    <name type="scientific">Pedobacter xixiisoli</name>
    <dbReference type="NCBI Taxonomy" id="1476464"/>
    <lineage>
        <taxon>Bacteria</taxon>
        <taxon>Pseudomonadati</taxon>
        <taxon>Bacteroidota</taxon>
        <taxon>Sphingobacteriia</taxon>
        <taxon>Sphingobacteriales</taxon>
        <taxon>Sphingobacteriaceae</taxon>
        <taxon>Pedobacter</taxon>
    </lineage>
</organism>
<evidence type="ECO:0000313" key="1">
    <source>
        <dbReference type="EMBL" id="SOD15178.1"/>
    </source>
</evidence>
<evidence type="ECO:0008006" key="3">
    <source>
        <dbReference type="Google" id="ProtNLM"/>
    </source>
</evidence>
<sequence>MKKLTFIFLLFIGFGINKAKAQHDPSDQILSANWDVIGDVEFKMAKDDSEMYAIFNNDIKKRAGKPFELEGYIVPIKDGMKQTKFMLSTLPINQCFYCGKNGVPIMVEVQLKEPTKFTYQTIKVKGILKLSTANALDASPISLLNGTVVK</sequence>
<accession>A0A285ZZX2</accession>
<dbReference type="Gene3D" id="2.40.50.870">
    <property type="entry name" value="Protein of unknown function (DUF3299)"/>
    <property type="match status" value="1"/>
</dbReference>
<dbReference type="EMBL" id="OCMT01000002">
    <property type="protein sequence ID" value="SOD15178.1"/>
    <property type="molecule type" value="Genomic_DNA"/>
</dbReference>
<gene>
    <name evidence="1" type="ORF">SAMN06297358_2155</name>
</gene>
<protein>
    <recommendedName>
        <fullName evidence="3">DUF3299 domain-containing protein</fullName>
    </recommendedName>
</protein>
<dbReference type="Proteomes" id="UP000219281">
    <property type="component" value="Unassembled WGS sequence"/>
</dbReference>
<proteinExistence type="predicted"/>